<dbReference type="RefSeq" id="WP_169603806.1">
    <property type="nucleotide sequence ID" value="NZ_CP046565.1"/>
</dbReference>
<gene>
    <name evidence="1" type="ORF">GNH96_11460</name>
</gene>
<dbReference type="EMBL" id="CP046565">
    <property type="protein sequence ID" value="QJD30531.1"/>
    <property type="molecule type" value="Genomic_DNA"/>
</dbReference>
<reference evidence="2" key="1">
    <citation type="submission" date="2019-12" db="EMBL/GenBank/DDBJ databases">
        <authorList>
            <person name="Awala S.I."/>
            <person name="Rhee S.K."/>
        </authorList>
    </citation>
    <scope>NUCLEOTIDE SEQUENCE [LARGE SCALE GENOMIC DNA]</scope>
    <source>
        <strain evidence="2">IM1</strain>
    </source>
</reference>
<dbReference type="KEGG" id="metu:GNH96_11460"/>
<dbReference type="AlphaFoldDB" id="A0A858Q9S6"/>
<sequence length="114" mass="12480">MPKIVIHIFHADESSLGTGSHLAERIRQIKDERGLALEVYVFGPAEKALMNPDFSTFNTAIDGLVKEGIAVYTCIDIAKAIAAEEAFRARGIQMAYARDKFSEYALEGATVIGF</sequence>
<evidence type="ECO:0000313" key="2">
    <source>
        <dbReference type="Proteomes" id="UP000503004"/>
    </source>
</evidence>
<evidence type="ECO:0008006" key="3">
    <source>
        <dbReference type="Google" id="ProtNLM"/>
    </source>
</evidence>
<name>A0A858Q9S6_9GAMM</name>
<accession>A0A858Q9S6</accession>
<dbReference type="InterPro" id="IPR027396">
    <property type="entry name" value="DsrEFH-like"/>
</dbReference>
<dbReference type="Gene3D" id="3.40.1260.10">
    <property type="entry name" value="DsrEFH-like"/>
    <property type="match status" value="1"/>
</dbReference>
<dbReference type="Proteomes" id="UP000503004">
    <property type="component" value="Chromosome"/>
</dbReference>
<proteinExistence type="predicted"/>
<evidence type="ECO:0000313" key="1">
    <source>
        <dbReference type="EMBL" id="QJD30531.1"/>
    </source>
</evidence>
<keyword evidence="2" id="KW-1185">Reference proteome</keyword>
<protein>
    <recommendedName>
        <fullName evidence="3">DsrE family protein</fullName>
    </recommendedName>
</protein>
<organism evidence="1 2">
    <name type="scientific">Methylococcus geothermalis</name>
    <dbReference type="NCBI Taxonomy" id="2681310"/>
    <lineage>
        <taxon>Bacteria</taxon>
        <taxon>Pseudomonadati</taxon>
        <taxon>Pseudomonadota</taxon>
        <taxon>Gammaproteobacteria</taxon>
        <taxon>Methylococcales</taxon>
        <taxon>Methylococcaceae</taxon>
        <taxon>Methylococcus</taxon>
    </lineage>
</organism>